<dbReference type="KEGG" id="csol:105367984"/>
<evidence type="ECO:0000313" key="2">
    <source>
        <dbReference type="Proteomes" id="UP000695007"/>
    </source>
</evidence>
<keyword evidence="1" id="KW-0812">Transmembrane</keyword>
<dbReference type="GeneID" id="105367984"/>
<gene>
    <name evidence="3" type="primary">LOC105367984</name>
</gene>
<accession>A0AAJ7E288</accession>
<evidence type="ECO:0000256" key="1">
    <source>
        <dbReference type="SAM" id="Phobius"/>
    </source>
</evidence>
<feature type="transmembrane region" description="Helical" evidence="1">
    <location>
        <begin position="179"/>
        <end position="203"/>
    </location>
</feature>
<proteinExistence type="predicted"/>
<feature type="transmembrane region" description="Helical" evidence="1">
    <location>
        <begin position="12"/>
        <end position="32"/>
    </location>
</feature>
<dbReference type="PANTHER" id="PTHR21879">
    <property type="entry name" value="FI03362P-RELATED-RELATED"/>
    <property type="match status" value="1"/>
</dbReference>
<reference evidence="3" key="1">
    <citation type="submission" date="2025-08" db="UniProtKB">
        <authorList>
            <consortium name="RefSeq"/>
        </authorList>
    </citation>
    <scope>IDENTIFICATION</scope>
</reference>
<name>A0AAJ7E288_9HYME</name>
<protein>
    <submittedName>
        <fullName evidence="3">Uncharacterized protein LOC105367984 isoform X1</fullName>
    </submittedName>
</protein>
<dbReference type="AlphaFoldDB" id="A0AAJ7E288"/>
<keyword evidence="1" id="KW-0472">Membrane</keyword>
<dbReference type="Proteomes" id="UP000695007">
    <property type="component" value="Unplaced"/>
</dbReference>
<sequence length="295" mass="34603">MELNRGRKRMNTMIKMYLFVYIFFFGAGISLCHMPDNHNSTNVFLEQCRRDCAINKNMMLCGKYIAVKWINDVIQEKEYSYGPFKIIKIPRIQSGRLLPEVLRTKTSNIAETLYFIREAAEDLLTRRAIVYTVEQSPGAEIFKNGLMVLDDDELSHVRKSRTFEASKGSFRIFKKKKNIILPILILLNLLKLKLLIFPIFLGVHFIKKLLILGSLLLPSILSHLKICKIAQQPFPYHHWQPPGAEYALDFSHAYGQQDSWDHRNDVLGNAYDSYYDHSLYNPFSYYFQNYNKERR</sequence>
<keyword evidence="1" id="KW-1133">Transmembrane helix</keyword>
<dbReference type="GO" id="GO:0016020">
    <property type="term" value="C:membrane"/>
    <property type="evidence" value="ECO:0007669"/>
    <property type="project" value="TreeGrafter"/>
</dbReference>
<organism evidence="2 3">
    <name type="scientific">Ceratosolen solmsi marchali</name>
    <dbReference type="NCBI Taxonomy" id="326594"/>
    <lineage>
        <taxon>Eukaryota</taxon>
        <taxon>Metazoa</taxon>
        <taxon>Ecdysozoa</taxon>
        <taxon>Arthropoda</taxon>
        <taxon>Hexapoda</taxon>
        <taxon>Insecta</taxon>
        <taxon>Pterygota</taxon>
        <taxon>Neoptera</taxon>
        <taxon>Endopterygota</taxon>
        <taxon>Hymenoptera</taxon>
        <taxon>Apocrita</taxon>
        <taxon>Proctotrupomorpha</taxon>
        <taxon>Chalcidoidea</taxon>
        <taxon>Agaonidae</taxon>
        <taxon>Agaoninae</taxon>
        <taxon>Ceratosolen</taxon>
    </lineage>
</organism>
<dbReference type="InterPro" id="IPR012464">
    <property type="entry name" value="DUF1676"/>
</dbReference>
<dbReference type="RefSeq" id="XP_011505163.1">
    <property type="nucleotide sequence ID" value="XM_011506861.1"/>
</dbReference>
<evidence type="ECO:0000313" key="3">
    <source>
        <dbReference type="RefSeq" id="XP_011505163.1"/>
    </source>
</evidence>
<keyword evidence="2" id="KW-1185">Reference proteome</keyword>
<dbReference type="PANTHER" id="PTHR21879:SF26">
    <property type="entry name" value="OSIRIS 1"/>
    <property type="match status" value="1"/>
</dbReference>
<dbReference type="Pfam" id="PF07898">
    <property type="entry name" value="DUF1676"/>
    <property type="match status" value="1"/>
</dbReference>